<organism evidence="2 3">
    <name type="scientific">Penicillium freii</name>
    <dbReference type="NCBI Taxonomy" id="48697"/>
    <lineage>
        <taxon>Eukaryota</taxon>
        <taxon>Fungi</taxon>
        <taxon>Dikarya</taxon>
        <taxon>Ascomycota</taxon>
        <taxon>Pezizomycotina</taxon>
        <taxon>Eurotiomycetes</taxon>
        <taxon>Eurotiomycetidae</taxon>
        <taxon>Eurotiales</taxon>
        <taxon>Aspergillaceae</taxon>
        <taxon>Penicillium</taxon>
    </lineage>
</organism>
<sequence length="587" mass="65565">MISGVSDTSFNDTSTKMGPRTYLTTGLRHLNKPRALEPGETLIIRYKNSLRQYKSDVWIGVVLPDQFGPTRHISRRPVGAQPAEGEWTTHLKDRMYSVYLPGRNMYKWVGLQDIFVLNEKTINVLRRAGRELDAKIWDDLMDIIRTEPGLEFWKNMSLQELGAKGKRGKELRLVLPSGHEGLVSDGESHGDSESEEEDEDDEDDAGDEHKEEPSDHVEPSTDVAPCSSNEQATIRSFSDARAAQGLQSRQTLKLFQDVNTTAPPSEKITFADREGPSLGISRKFNPCPPLMPPTSSPSLPTSSAFITPPTNMIQCTVPKVENDTSASPATAGGGVSDVTPQQPIAEFSIFDLTLSQALNRVFLNQREAAKIIDVLLGAVALKKQPEHMQIREYLADGEFLPRLITLKSSGFSHPIPFPALDSNSSTTFRLVGDQMGIGQNFKLQGVSNSRDLENAILALGRVYLQARRFGLMDLVYRITFKLQVAWNCYPELYQSKPLLEVACLAFAGRIEFDEAECDYLQSWLIHFIAEASDLLTYNANEQFWSLLRSHPKLQDKVLHLRTLAHIHNPELYGNTRALLESRGLGNL</sequence>
<reference evidence="2 3" key="1">
    <citation type="submission" date="2015-10" db="EMBL/GenBank/DDBJ databases">
        <title>Genome sequencing of Penicillium freii.</title>
        <authorList>
            <person name="Nguyen H.D."/>
            <person name="Visagie C.M."/>
            <person name="Seifert K.A."/>
        </authorList>
    </citation>
    <scope>NUCLEOTIDE SEQUENCE [LARGE SCALE GENOMIC DNA]</scope>
    <source>
        <strain evidence="2 3">DAOM 242723</strain>
    </source>
</reference>
<evidence type="ECO:0000256" key="1">
    <source>
        <dbReference type="SAM" id="MobiDB-lite"/>
    </source>
</evidence>
<keyword evidence="3" id="KW-1185">Reference proteome</keyword>
<comment type="caution">
    <text evidence="2">The sequence shown here is derived from an EMBL/GenBank/DDBJ whole genome shotgun (WGS) entry which is preliminary data.</text>
</comment>
<gene>
    <name evidence="2" type="ORF">ACN42_g9095</name>
</gene>
<feature type="compositionally biased region" description="Basic and acidic residues" evidence="1">
    <location>
        <begin position="207"/>
        <end position="219"/>
    </location>
</feature>
<evidence type="ECO:0000313" key="2">
    <source>
        <dbReference type="EMBL" id="KUM58073.1"/>
    </source>
</evidence>
<accession>A0A117NLQ1</accession>
<dbReference type="AlphaFoldDB" id="A0A117NLQ1"/>
<proteinExistence type="predicted"/>
<protein>
    <submittedName>
        <fullName evidence="2">Uncharacterized protein</fullName>
    </submittedName>
</protein>
<evidence type="ECO:0000313" key="3">
    <source>
        <dbReference type="Proteomes" id="UP000055045"/>
    </source>
</evidence>
<feature type="region of interest" description="Disordered" evidence="1">
    <location>
        <begin position="177"/>
        <end position="231"/>
    </location>
</feature>
<feature type="compositionally biased region" description="Pro residues" evidence="1">
    <location>
        <begin position="286"/>
        <end position="295"/>
    </location>
</feature>
<name>A0A117NLQ1_PENFR</name>
<dbReference type="Proteomes" id="UP000055045">
    <property type="component" value="Unassembled WGS sequence"/>
</dbReference>
<dbReference type="EMBL" id="LLXE01000311">
    <property type="protein sequence ID" value="KUM58073.1"/>
    <property type="molecule type" value="Genomic_DNA"/>
</dbReference>
<feature type="compositionally biased region" description="Acidic residues" evidence="1">
    <location>
        <begin position="193"/>
        <end position="206"/>
    </location>
</feature>
<feature type="region of interest" description="Disordered" evidence="1">
    <location>
        <begin position="264"/>
        <end position="299"/>
    </location>
</feature>